<dbReference type="PANTHER" id="PTHR20852">
    <property type="entry name" value="GLUTAMINE SYNTHETASE"/>
    <property type="match status" value="1"/>
</dbReference>
<evidence type="ECO:0000256" key="2">
    <source>
        <dbReference type="ARBA" id="ARBA00009897"/>
    </source>
</evidence>
<feature type="region of interest" description="Disordered" evidence="8">
    <location>
        <begin position="182"/>
        <end position="237"/>
    </location>
</feature>
<reference evidence="10 11" key="1">
    <citation type="journal article" date="2017" name="Mol. Biol. Evol.">
        <title>The 4-celled Tetrabaena socialis nuclear genome reveals the essential components for genetic control of cell number at the origin of multicellularity in the volvocine lineage.</title>
        <authorList>
            <person name="Featherston J."/>
            <person name="Arakaki Y."/>
            <person name="Hanschen E.R."/>
            <person name="Ferris P.J."/>
            <person name="Michod R.E."/>
            <person name="Olson B.J.S.C."/>
            <person name="Nozaki H."/>
            <person name="Durand P.M."/>
        </authorList>
    </citation>
    <scope>NUCLEOTIDE SEQUENCE [LARGE SCALE GENOMIC DNA]</scope>
    <source>
        <strain evidence="10 11">NIES-571</strain>
    </source>
</reference>
<dbReference type="PANTHER" id="PTHR20852:SF93">
    <property type="entry name" value="GLUTAMINE SYNTHETASE CYTOSOLIC ISOZYME 1-1"/>
    <property type="match status" value="1"/>
</dbReference>
<dbReference type="InterPro" id="IPR014746">
    <property type="entry name" value="Gln_synth/guanido_kin_cat_dom"/>
</dbReference>
<comment type="similarity">
    <text evidence="2">Belongs to the glutamine synthetase family.</text>
</comment>
<evidence type="ECO:0000256" key="1">
    <source>
        <dbReference type="ARBA" id="ARBA00004496"/>
    </source>
</evidence>
<keyword evidence="7" id="KW-0067">ATP-binding</keyword>
<keyword evidence="4" id="KW-0963">Cytoplasm</keyword>
<evidence type="ECO:0000313" key="10">
    <source>
        <dbReference type="EMBL" id="PNH06848.1"/>
    </source>
</evidence>
<dbReference type="GO" id="GO:0005524">
    <property type="term" value="F:ATP binding"/>
    <property type="evidence" value="ECO:0007669"/>
    <property type="project" value="UniProtKB-KW"/>
</dbReference>
<dbReference type="GO" id="GO:0004356">
    <property type="term" value="F:glutamine synthetase activity"/>
    <property type="evidence" value="ECO:0007669"/>
    <property type="project" value="UniProtKB-EC"/>
</dbReference>
<dbReference type="EC" id="6.3.1.2" evidence="3"/>
<organism evidence="10 11">
    <name type="scientific">Tetrabaena socialis</name>
    <dbReference type="NCBI Taxonomy" id="47790"/>
    <lineage>
        <taxon>Eukaryota</taxon>
        <taxon>Viridiplantae</taxon>
        <taxon>Chlorophyta</taxon>
        <taxon>core chlorophytes</taxon>
        <taxon>Chlorophyceae</taxon>
        <taxon>CS clade</taxon>
        <taxon>Chlamydomonadales</taxon>
        <taxon>Tetrabaenaceae</taxon>
        <taxon>Tetrabaena</taxon>
    </lineage>
</organism>
<evidence type="ECO:0000256" key="7">
    <source>
        <dbReference type="ARBA" id="ARBA00022840"/>
    </source>
</evidence>
<comment type="subcellular location">
    <subcellularLocation>
        <location evidence="1">Cytoplasm</location>
    </subcellularLocation>
</comment>
<dbReference type="InterPro" id="IPR036651">
    <property type="entry name" value="Gln_synt_N_sf"/>
</dbReference>
<proteinExistence type="inferred from homology"/>
<evidence type="ECO:0000313" key="11">
    <source>
        <dbReference type="Proteomes" id="UP000236333"/>
    </source>
</evidence>
<dbReference type="EMBL" id="PGGS01000212">
    <property type="protein sequence ID" value="PNH06848.1"/>
    <property type="molecule type" value="Genomic_DNA"/>
</dbReference>
<keyword evidence="11" id="KW-1185">Reference proteome</keyword>
<keyword evidence="6" id="KW-0547">Nucleotide-binding</keyword>
<dbReference type="Gene3D" id="3.10.20.70">
    <property type="entry name" value="Glutamine synthetase, N-terminal domain"/>
    <property type="match status" value="1"/>
</dbReference>
<feature type="domain" description="GS catalytic" evidence="9">
    <location>
        <begin position="148"/>
        <end position="442"/>
    </location>
</feature>
<dbReference type="GO" id="GO:0005737">
    <property type="term" value="C:cytoplasm"/>
    <property type="evidence" value="ECO:0007669"/>
    <property type="project" value="UniProtKB-SubCell"/>
</dbReference>
<protein>
    <recommendedName>
        <fullName evidence="3">glutamine synthetase</fullName>
        <ecNumber evidence="3">6.3.1.2</ecNumber>
    </recommendedName>
</protein>
<dbReference type="SUPFAM" id="SSF55931">
    <property type="entry name" value="Glutamine synthetase/guanido kinase"/>
    <property type="match status" value="1"/>
</dbReference>
<evidence type="ECO:0000256" key="5">
    <source>
        <dbReference type="ARBA" id="ARBA00022598"/>
    </source>
</evidence>
<accession>A0A2J8A2X8</accession>
<dbReference type="InterPro" id="IPR050292">
    <property type="entry name" value="Glutamine_Synthetase"/>
</dbReference>
<dbReference type="OrthoDB" id="532118at2759"/>
<keyword evidence="5" id="KW-0436">Ligase</keyword>
<dbReference type="AlphaFoldDB" id="A0A2J8A2X8"/>
<evidence type="ECO:0000259" key="9">
    <source>
        <dbReference type="SMART" id="SM01230"/>
    </source>
</evidence>
<evidence type="ECO:0000256" key="3">
    <source>
        <dbReference type="ARBA" id="ARBA00012937"/>
    </source>
</evidence>
<name>A0A2J8A2X8_9CHLO</name>
<gene>
    <name evidence="10" type="ORF">TSOC_006753</name>
</gene>
<feature type="compositionally biased region" description="Gly residues" evidence="8">
    <location>
        <begin position="217"/>
        <end position="228"/>
    </location>
</feature>
<dbReference type="SMART" id="SM01230">
    <property type="entry name" value="Gln-synt_C"/>
    <property type="match status" value="1"/>
</dbReference>
<dbReference type="FunFam" id="3.30.590.10:FF:000011">
    <property type="entry name" value="Glutamine synthetase"/>
    <property type="match status" value="1"/>
</dbReference>
<comment type="caution">
    <text evidence="10">The sequence shown here is derived from an EMBL/GenBank/DDBJ whole genome shotgun (WGS) entry which is preliminary data.</text>
</comment>
<dbReference type="Gene3D" id="3.30.590.10">
    <property type="entry name" value="Glutamine synthetase/guanido kinase, catalytic domain"/>
    <property type="match status" value="1"/>
</dbReference>
<feature type="compositionally biased region" description="Low complexity" evidence="8">
    <location>
        <begin position="192"/>
        <end position="207"/>
    </location>
</feature>
<evidence type="ECO:0000256" key="8">
    <source>
        <dbReference type="SAM" id="MobiDB-lite"/>
    </source>
</evidence>
<sequence>MDLSSLCLSTPNLSSDCHDGSNHSASDVYMLPAYLRAPEVTAQVMAEYIWLMGGAGQLRSKTKVLESKPSSPEEVPVMVVASDSSESSEPSYELFLKPRKIFRDPFRGGDHILVLCDTFCSALAAQVASEPSSAVAGPGATAVLQPAESNSRVACENVQKVVAHEEPVFAAEQEYAVVHPAYPTRVPLGPPRRSSSHTSSNSGSSNSRRAKSHVGGTVRGGTSKGGKGSSRCSPRASPMCEGAAAEAASSFHSETVAARHKSARTLADAHLRCCLYAGIKVTGADVHSLEGLHSYKVGPMQGVDLGDQLWTSRYLLQRVAMDHGTAVSWDPGALPQERPLACHFKFSTAATRRVPHGLGAIEQQLARLQATHVQHQVAYNDGRLERLAQPEASVFTHAVGSADVSVAVPSLTYLQQGGYYVDRRPPSDADPYKVTLLLAATTLDVPLPKLTAPPPAGGGCAGPAASACLAQPVTAAAALSALVYRPIDHNYLLAVQQQQQQQHRFVCDSEGEEYDSVDEDAMTEDSAALLAQMDDDAAQTTRPSCDEEYGDQQDDANSGPVAHWAEEEGGEEEGGAANGMAEGL</sequence>
<evidence type="ECO:0000256" key="6">
    <source>
        <dbReference type="ARBA" id="ARBA00022741"/>
    </source>
</evidence>
<evidence type="ECO:0000256" key="4">
    <source>
        <dbReference type="ARBA" id="ARBA00022490"/>
    </source>
</evidence>
<feature type="region of interest" description="Disordered" evidence="8">
    <location>
        <begin position="533"/>
        <end position="584"/>
    </location>
</feature>
<dbReference type="GO" id="GO:0006542">
    <property type="term" value="P:glutamine biosynthetic process"/>
    <property type="evidence" value="ECO:0007669"/>
    <property type="project" value="InterPro"/>
</dbReference>
<dbReference type="InterPro" id="IPR008146">
    <property type="entry name" value="Gln_synth_cat_dom"/>
</dbReference>
<dbReference type="Proteomes" id="UP000236333">
    <property type="component" value="Unassembled WGS sequence"/>
</dbReference>